<dbReference type="GO" id="GO:0003700">
    <property type="term" value="F:DNA-binding transcription factor activity"/>
    <property type="evidence" value="ECO:0007669"/>
    <property type="project" value="InterPro"/>
</dbReference>
<dbReference type="GO" id="GO:0043565">
    <property type="term" value="F:sequence-specific DNA binding"/>
    <property type="evidence" value="ECO:0007669"/>
    <property type="project" value="InterPro"/>
</dbReference>
<protein>
    <submittedName>
        <fullName evidence="5">AraC family transcriptional regulator</fullName>
    </submittedName>
</protein>
<dbReference type="Pfam" id="PF12833">
    <property type="entry name" value="HTH_18"/>
    <property type="match status" value="1"/>
</dbReference>
<evidence type="ECO:0000259" key="4">
    <source>
        <dbReference type="PROSITE" id="PS01124"/>
    </source>
</evidence>
<dbReference type="EMBL" id="BHXQ01000003">
    <property type="protein sequence ID" value="GCC51595.1"/>
    <property type="molecule type" value="Genomic_DNA"/>
</dbReference>
<dbReference type="PANTHER" id="PTHR46796">
    <property type="entry name" value="HTH-TYPE TRANSCRIPTIONAL ACTIVATOR RHAS-RELATED"/>
    <property type="match status" value="1"/>
</dbReference>
<dbReference type="SMART" id="SM00342">
    <property type="entry name" value="HTH_ARAC"/>
    <property type="match status" value="1"/>
</dbReference>
<keyword evidence="3" id="KW-0804">Transcription</keyword>
<name>A0A401U9N2_9BACT</name>
<dbReference type="Gene3D" id="1.10.10.60">
    <property type="entry name" value="Homeodomain-like"/>
    <property type="match status" value="1"/>
</dbReference>
<keyword evidence="1" id="KW-0805">Transcription regulation</keyword>
<dbReference type="RefSeq" id="WP_127122250.1">
    <property type="nucleotide sequence ID" value="NZ_BHXQ01000003.1"/>
</dbReference>
<dbReference type="SUPFAM" id="SSF46689">
    <property type="entry name" value="Homeodomain-like"/>
    <property type="match status" value="1"/>
</dbReference>
<sequence>MNYQTFQPHPNLEALIKCYWTLEVPVEFDAPKQRIVSDGCLEMAFLLGDEIKRYTSETTFILQPRSMVIGQIIEPFFIQPIGYVNTFAIRFYPYGFANFVNTPIKDLSDKETPLASLFGEKVSQELEQKIVQASDTKERIAIAEDFLLNTLNNKKTIDKIVRDTVDSLISSSGNTSINSLVKSDSTKRRQLERKFVKQIGLSPKQLGKVLRLQASLKMLLSEKSDKLSNIAYEGEYYDQAHFNRDFKEFTGTSPTAFLNDKNMALSSLIYKND</sequence>
<evidence type="ECO:0000313" key="6">
    <source>
        <dbReference type="Proteomes" id="UP000288227"/>
    </source>
</evidence>
<keyword evidence="2" id="KW-0238">DNA-binding</keyword>
<proteinExistence type="predicted"/>
<comment type="caution">
    <text evidence="5">The sequence shown here is derived from an EMBL/GenBank/DDBJ whole genome shotgun (WGS) entry which is preliminary data.</text>
</comment>
<evidence type="ECO:0000313" key="5">
    <source>
        <dbReference type="EMBL" id="GCC51595.1"/>
    </source>
</evidence>
<accession>A0A401U9N2</accession>
<keyword evidence="6" id="KW-1185">Reference proteome</keyword>
<dbReference type="Proteomes" id="UP000288227">
    <property type="component" value="Unassembled WGS sequence"/>
</dbReference>
<dbReference type="PROSITE" id="PS01124">
    <property type="entry name" value="HTH_ARAC_FAMILY_2"/>
    <property type="match status" value="1"/>
</dbReference>
<dbReference type="PANTHER" id="PTHR46796:SF13">
    <property type="entry name" value="HTH-TYPE TRANSCRIPTIONAL ACTIVATOR RHAS"/>
    <property type="match status" value="1"/>
</dbReference>
<dbReference type="AlphaFoldDB" id="A0A401U9N2"/>
<dbReference type="OrthoDB" id="635259at2"/>
<evidence type="ECO:0000256" key="3">
    <source>
        <dbReference type="ARBA" id="ARBA00023163"/>
    </source>
</evidence>
<dbReference type="InterPro" id="IPR050204">
    <property type="entry name" value="AraC_XylS_family_regulators"/>
</dbReference>
<feature type="domain" description="HTH araC/xylS-type" evidence="4">
    <location>
        <begin position="159"/>
        <end position="260"/>
    </location>
</feature>
<dbReference type="InterPro" id="IPR046532">
    <property type="entry name" value="DUF6597"/>
</dbReference>
<gene>
    <name evidence="5" type="ORF">SanaruYs_18210</name>
</gene>
<dbReference type="InterPro" id="IPR018060">
    <property type="entry name" value="HTH_AraC"/>
</dbReference>
<dbReference type="Pfam" id="PF20240">
    <property type="entry name" value="DUF6597"/>
    <property type="match status" value="1"/>
</dbReference>
<organism evidence="5 6">
    <name type="scientific">Chryseotalea sanaruensis</name>
    <dbReference type="NCBI Taxonomy" id="2482724"/>
    <lineage>
        <taxon>Bacteria</taxon>
        <taxon>Pseudomonadati</taxon>
        <taxon>Bacteroidota</taxon>
        <taxon>Cytophagia</taxon>
        <taxon>Cytophagales</taxon>
        <taxon>Chryseotaleaceae</taxon>
        <taxon>Chryseotalea</taxon>
    </lineage>
</organism>
<evidence type="ECO:0000256" key="2">
    <source>
        <dbReference type="ARBA" id="ARBA00023125"/>
    </source>
</evidence>
<dbReference type="InterPro" id="IPR009057">
    <property type="entry name" value="Homeodomain-like_sf"/>
</dbReference>
<evidence type="ECO:0000256" key="1">
    <source>
        <dbReference type="ARBA" id="ARBA00023015"/>
    </source>
</evidence>
<reference evidence="5 6" key="1">
    <citation type="submission" date="2018-11" db="EMBL/GenBank/DDBJ databases">
        <title>Chryseotalea sanarue gen. nov., sp., nov., a member of the family Cytophagaceae, isolated from a brackish lake in Hamamatsu Japan.</title>
        <authorList>
            <person name="Maejima Y."/>
            <person name="Iino T."/>
            <person name="Muraguchi Y."/>
            <person name="Fukuda K."/>
            <person name="Ohkuma M."/>
            <person name="Moriuchi R."/>
            <person name="Dohra H."/>
            <person name="Kimbara K."/>
            <person name="Shintani M."/>
        </authorList>
    </citation>
    <scope>NUCLEOTIDE SEQUENCE [LARGE SCALE GENOMIC DNA]</scope>
    <source>
        <strain evidence="5 6">Ys</strain>
    </source>
</reference>